<dbReference type="OrthoDB" id="2615145at2759"/>
<evidence type="ECO:0000256" key="1">
    <source>
        <dbReference type="SAM" id="MobiDB-lite"/>
    </source>
</evidence>
<dbReference type="GeneID" id="64600405"/>
<feature type="compositionally biased region" description="Basic and acidic residues" evidence="1">
    <location>
        <begin position="247"/>
        <end position="264"/>
    </location>
</feature>
<organism evidence="2 3">
    <name type="scientific">Suillus plorans</name>
    <dbReference type="NCBI Taxonomy" id="116603"/>
    <lineage>
        <taxon>Eukaryota</taxon>
        <taxon>Fungi</taxon>
        <taxon>Dikarya</taxon>
        <taxon>Basidiomycota</taxon>
        <taxon>Agaricomycotina</taxon>
        <taxon>Agaricomycetes</taxon>
        <taxon>Agaricomycetidae</taxon>
        <taxon>Boletales</taxon>
        <taxon>Suillineae</taxon>
        <taxon>Suillaceae</taxon>
        <taxon>Suillus</taxon>
    </lineage>
</organism>
<name>A0A9P7DGN2_9AGAM</name>
<evidence type="ECO:0000313" key="3">
    <source>
        <dbReference type="Proteomes" id="UP000719766"/>
    </source>
</evidence>
<keyword evidence="3" id="KW-1185">Reference proteome</keyword>
<dbReference type="Proteomes" id="UP000719766">
    <property type="component" value="Unassembled WGS sequence"/>
</dbReference>
<accession>A0A9P7DGN2</accession>
<comment type="caution">
    <text evidence="2">The sequence shown here is derived from an EMBL/GenBank/DDBJ whole genome shotgun (WGS) entry which is preliminary data.</text>
</comment>
<feature type="region of interest" description="Disordered" evidence="1">
    <location>
        <begin position="77"/>
        <end position="109"/>
    </location>
</feature>
<dbReference type="AlphaFoldDB" id="A0A9P7DGN2"/>
<reference evidence="2" key="1">
    <citation type="journal article" date="2020" name="New Phytol.">
        <title>Comparative genomics reveals dynamic genome evolution in host specialist ectomycorrhizal fungi.</title>
        <authorList>
            <person name="Lofgren L.A."/>
            <person name="Nguyen N.H."/>
            <person name="Vilgalys R."/>
            <person name="Ruytinx J."/>
            <person name="Liao H.L."/>
            <person name="Branco S."/>
            <person name="Kuo A."/>
            <person name="LaButti K."/>
            <person name="Lipzen A."/>
            <person name="Andreopoulos W."/>
            <person name="Pangilinan J."/>
            <person name="Riley R."/>
            <person name="Hundley H."/>
            <person name="Na H."/>
            <person name="Barry K."/>
            <person name="Grigoriev I.V."/>
            <person name="Stajich J.E."/>
            <person name="Kennedy P.G."/>
        </authorList>
    </citation>
    <scope>NUCLEOTIDE SEQUENCE</scope>
    <source>
        <strain evidence="2">S12</strain>
    </source>
</reference>
<feature type="region of interest" description="Disordered" evidence="1">
    <location>
        <begin position="189"/>
        <end position="264"/>
    </location>
</feature>
<gene>
    <name evidence="2" type="ORF">HD556DRAFT_1443594</name>
</gene>
<feature type="compositionally biased region" description="Basic and acidic residues" evidence="1">
    <location>
        <begin position="96"/>
        <end position="109"/>
    </location>
</feature>
<sequence>MSSNYTLDNGSRSSDFDDGIETISANANLLENHSRSSTPECLWGCTMRCDHGPGPHVYSCKCNRHLIHVLEKFKQPTRGQDSGLEGTGESRRKRKISGDDNTPRIFGHDMSNRRATSLPIIELPPKKRRRIGRNFVLCEEELLEAVMQEVAGVHNAMSKIEAIFNRQNSVLLEICNTIGNHGIGKPGRFLTAPQDIYPPPPPPLHKADPAGQIIQSQHGSHSNETHNSAFSDATSSLSPPRNTPTSHQRDPPASRQLFDHRKDDPVRFAVLARPSSTGARPPPTPKSSGDYVSASLTSSYAHLLTSSFTLSSGTTDNSSALAKPSCLRFFPII</sequence>
<protein>
    <submittedName>
        <fullName evidence="2">Uncharacterized protein</fullName>
    </submittedName>
</protein>
<dbReference type="EMBL" id="JABBWE010000030">
    <property type="protein sequence ID" value="KAG1793482.1"/>
    <property type="molecule type" value="Genomic_DNA"/>
</dbReference>
<evidence type="ECO:0000313" key="2">
    <source>
        <dbReference type="EMBL" id="KAG1793482.1"/>
    </source>
</evidence>
<feature type="compositionally biased region" description="Polar residues" evidence="1">
    <location>
        <begin position="213"/>
        <end position="246"/>
    </location>
</feature>
<feature type="region of interest" description="Disordered" evidence="1">
    <location>
        <begin position="271"/>
        <end position="290"/>
    </location>
</feature>
<proteinExistence type="predicted"/>
<dbReference type="RefSeq" id="XP_041159907.1">
    <property type="nucleotide sequence ID" value="XM_041306641.1"/>
</dbReference>